<feature type="binding site" evidence="5">
    <location>
        <position position="145"/>
    </location>
    <ligand>
        <name>AMP</name>
        <dbReference type="ChEBI" id="CHEBI:456215"/>
    </ligand>
</feature>
<comment type="subunit">
    <text evidence="5 7">Monomer.</text>
</comment>
<dbReference type="InterPro" id="IPR000850">
    <property type="entry name" value="Adenylat/UMP-CMP_kin"/>
</dbReference>
<dbReference type="GO" id="GO:0005737">
    <property type="term" value="C:cytoplasm"/>
    <property type="evidence" value="ECO:0007669"/>
    <property type="project" value="UniProtKB-SubCell"/>
</dbReference>
<evidence type="ECO:0000313" key="9">
    <source>
        <dbReference type="Proteomes" id="UP000054686"/>
    </source>
</evidence>
<dbReference type="CDD" id="cd01428">
    <property type="entry name" value="ADK"/>
    <property type="match status" value="1"/>
</dbReference>
<evidence type="ECO:0000256" key="1">
    <source>
        <dbReference type="ARBA" id="ARBA00022679"/>
    </source>
</evidence>
<feature type="binding site" evidence="5">
    <location>
        <position position="93"/>
    </location>
    <ligand>
        <name>AMP</name>
        <dbReference type="ChEBI" id="CHEBI:456215"/>
    </ligand>
</feature>
<dbReference type="NCBIfam" id="NF001381">
    <property type="entry name" value="PRK00279.1-3"/>
    <property type="match status" value="1"/>
</dbReference>
<feature type="binding site" evidence="5">
    <location>
        <position position="32"/>
    </location>
    <ligand>
        <name>AMP</name>
        <dbReference type="ChEBI" id="CHEBI:456215"/>
    </ligand>
</feature>
<feature type="binding site" evidence="5">
    <location>
        <position position="173"/>
    </location>
    <ligand>
        <name>ATP</name>
        <dbReference type="ChEBI" id="CHEBI:30616"/>
    </ligand>
</feature>
<dbReference type="AlphaFoldDB" id="A0A0V8RY39"/>
<dbReference type="NCBIfam" id="NF011104">
    <property type="entry name" value="PRK14531.1"/>
    <property type="match status" value="1"/>
</dbReference>
<proteinExistence type="inferred from homology"/>
<feature type="binding site" evidence="5">
    <location>
        <position position="134"/>
    </location>
    <ligand>
        <name>AMP</name>
        <dbReference type="ChEBI" id="CHEBI:456215"/>
    </ligand>
</feature>
<gene>
    <name evidence="5" type="primary">adk</name>
    <name evidence="8" type="ORF">APY09_00930</name>
</gene>
<dbReference type="Gene3D" id="3.40.50.300">
    <property type="entry name" value="P-loop containing nucleotide triphosphate hydrolases"/>
    <property type="match status" value="1"/>
</dbReference>
<name>A0A0V8RY39_9ACTO</name>
<dbReference type="Pfam" id="PF00406">
    <property type="entry name" value="ADK"/>
    <property type="match status" value="1"/>
</dbReference>
<dbReference type="PRINTS" id="PR00094">
    <property type="entry name" value="ADENYLTKNASE"/>
</dbReference>
<comment type="pathway">
    <text evidence="5">Purine metabolism; AMP biosynthesis via salvage pathway; AMP from ADP: step 1/1.</text>
</comment>
<dbReference type="PANTHER" id="PTHR23359">
    <property type="entry name" value="NUCLEOTIDE KINASE"/>
    <property type="match status" value="1"/>
</dbReference>
<evidence type="ECO:0000256" key="5">
    <source>
        <dbReference type="HAMAP-Rule" id="MF_00235"/>
    </source>
</evidence>
<comment type="caution">
    <text evidence="5">Lacks conserved residue(s) required for the propagation of feature annotation.</text>
</comment>
<feature type="binding site" evidence="5">
    <location>
        <position position="128"/>
    </location>
    <ligand>
        <name>ATP</name>
        <dbReference type="ChEBI" id="CHEBI:30616"/>
    </ligand>
</feature>
<dbReference type="EMBL" id="LLVT01000001">
    <property type="protein sequence ID" value="KSW12961.1"/>
    <property type="molecule type" value="Genomic_DNA"/>
</dbReference>
<dbReference type="RefSeq" id="WP_060565774.1">
    <property type="nucleotide sequence ID" value="NZ_CP040006.1"/>
</dbReference>
<keyword evidence="5 7" id="KW-0067">ATP-binding</keyword>
<evidence type="ECO:0000313" key="8">
    <source>
        <dbReference type="EMBL" id="KSW12961.1"/>
    </source>
</evidence>
<accession>A0A0V8RY39</accession>
<comment type="function">
    <text evidence="5">Catalyzes the reversible transfer of the terminal phosphate group between ATP and AMP. Plays an important role in cellular energy homeostasis and in adenine nucleotide metabolism.</text>
</comment>
<dbReference type="GO" id="GO:0005524">
    <property type="term" value="F:ATP binding"/>
    <property type="evidence" value="ECO:0007669"/>
    <property type="project" value="UniProtKB-UniRule"/>
</dbReference>
<evidence type="ECO:0000256" key="7">
    <source>
        <dbReference type="RuleBase" id="RU003331"/>
    </source>
</evidence>
<dbReference type="OrthoDB" id="9805030at2"/>
<sequence>MTVVILLGPPGAGKGTQASRIAERLGIPAISTGDIFRANMAEGTEIGKQAQAYMDRGEFVPDSVTNAMVKARLAAPDAADGFLLDGYPRSVEQAHVLRDMLLDLGKSIDVVLEIQVDEDEVVERMLKRAQEQHRTDDTEPVMRHRLEVYHQQTLPVATYYVDQDLLEVVDGSGTIDEVTARIFEILDSVAKN</sequence>
<dbReference type="UniPathway" id="UPA00588">
    <property type="reaction ID" value="UER00649"/>
</dbReference>
<dbReference type="InterPro" id="IPR033690">
    <property type="entry name" value="Adenylat_kinase_CS"/>
</dbReference>
<comment type="subcellular location">
    <subcellularLocation>
        <location evidence="5 7">Cytoplasm</location>
    </subcellularLocation>
</comment>
<feature type="binding site" evidence="5">
    <location>
        <begin position="58"/>
        <end position="60"/>
    </location>
    <ligand>
        <name>AMP</name>
        <dbReference type="ChEBI" id="CHEBI:456215"/>
    </ligand>
</feature>
<comment type="catalytic activity">
    <reaction evidence="5 7">
        <text>AMP + ATP = 2 ADP</text>
        <dbReference type="Rhea" id="RHEA:12973"/>
        <dbReference type="ChEBI" id="CHEBI:30616"/>
        <dbReference type="ChEBI" id="CHEBI:456215"/>
        <dbReference type="ChEBI" id="CHEBI:456216"/>
        <dbReference type="EC" id="2.7.4.3"/>
    </reaction>
</comment>
<dbReference type="SUPFAM" id="SSF52540">
    <property type="entry name" value="P-loop containing nucleoside triphosphate hydrolases"/>
    <property type="match status" value="1"/>
</dbReference>
<keyword evidence="4 5" id="KW-0418">Kinase</keyword>
<reference evidence="8 9" key="1">
    <citation type="submission" date="2015-10" db="EMBL/GenBank/DDBJ databases">
        <title>Draft Genome of Actinomyces odontolyticus subsp. actinosynbacter strain XH001.</title>
        <authorList>
            <person name="Mclean J.S."/>
            <person name="He X."/>
        </authorList>
    </citation>
    <scope>NUCLEOTIDE SEQUENCE [LARGE SCALE GENOMIC DNA]</scope>
    <source>
        <strain evidence="8 9">XH001</strain>
    </source>
</reference>
<comment type="similarity">
    <text evidence="5 6">Belongs to the adenylate kinase family.</text>
</comment>
<evidence type="ECO:0000256" key="3">
    <source>
        <dbReference type="ARBA" id="ARBA00022741"/>
    </source>
</evidence>
<evidence type="ECO:0000256" key="2">
    <source>
        <dbReference type="ARBA" id="ARBA00022727"/>
    </source>
</evidence>
<keyword evidence="1 5" id="KW-0808">Transferase</keyword>
<keyword evidence="5" id="KW-0963">Cytoplasm</keyword>
<dbReference type="GO" id="GO:0004017">
    <property type="term" value="F:AMP kinase activity"/>
    <property type="evidence" value="ECO:0007669"/>
    <property type="project" value="UniProtKB-UniRule"/>
</dbReference>
<dbReference type="NCBIfam" id="NF011100">
    <property type="entry name" value="PRK14527.1"/>
    <property type="match status" value="1"/>
</dbReference>
<feature type="binding site" evidence="5">
    <location>
        <begin position="86"/>
        <end position="89"/>
    </location>
    <ligand>
        <name>AMP</name>
        <dbReference type="ChEBI" id="CHEBI:456215"/>
    </ligand>
</feature>
<evidence type="ECO:0000256" key="4">
    <source>
        <dbReference type="ARBA" id="ARBA00022777"/>
    </source>
</evidence>
<dbReference type="Proteomes" id="UP000054686">
    <property type="component" value="Unassembled WGS sequence"/>
</dbReference>
<dbReference type="GO" id="GO:0044209">
    <property type="term" value="P:AMP salvage"/>
    <property type="evidence" value="ECO:0007669"/>
    <property type="project" value="UniProtKB-UniRule"/>
</dbReference>
<feature type="binding site" evidence="5">
    <location>
        <begin position="11"/>
        <end position="16"/>
    </location>
    <ligand>
        <name>ATP</name>
        <dbReference type="ChEBI" id="CHEBI:30616"/>
    </ligand>
</feature>
<protein>
    <recommendedName>
        <fullName evidence="5 7">Adenylate kinase</fullName>
        <shortName evidence="5">AK</shortName>
        <ecNumber evidence="5 7">2.7.4.3</ecNumber>
    </recommendedName>
    <alternativeName>
        <fullName evidence="5">ATP-AMP transphosphorylase</fullName>
    </alternativeName>
    <alternativeName>
        <fullName evidence="5">ATP:AMP phosphotransferase</fullName>
    </alternativeName>
    <alternativeName>
        <fullName evidence="5">Adenylate monophosphate kinase</fullName>
    </alternativeName>
</protein>
<dbReference type="NCBIfam" id="NF011101">
    <property type="entry name" value="PRK14528.1"/>
    <property type="match status" value="1"/>
</dbReference>
<organism evidence="8 9">
    <name type="scientific">Schaalia odontolytica</name>
    <dbReference type="NCBI Taxonomy" id="1660"/>
    <lineage>
        <taxon>Bacteria</taxon>
        <taxon>Bacillati</taxon>
        <taxon>Actinomycetota</taxon>
        <taxon>Actinomycetes</taxon>
        <taxon>Actinomycetales</taxon>
        <taxon>Actinomycetaceae</taxon>
        <taxon>Schaalia</taxon>
    </lineage>
</organism>
<dbReference type="EC" id="2.7.4.3" evidence="5 7"/>
<dbReference type="HAMAP" id="MF_00235">
    <property type="entry name" value="Adenylate_kinase_Adk"/>
    <property type="match status" value="1"/>
</dbReference>
<feature type="binding site" evidence="5">
    <location>
        <position position="37"/>
    </location>
    <ligand>
        <name>AMP</name>
        <dbReference type="ChEBI" id="CHEBI:456215"/>
    </ligand>
</feature>
<comment type="domain">
    <text evidence="5">Consists of three domains, a large central CORE domain and two small peripheral domains, NMPbind and LID, which undergo movements during catalysis. The LID domain closes over the site of phosphoryl transfer upon ATP binding. Assembling and dissambling the active center during each catalytic cycle provides an effective means to prevent ATP hydrolysis.</text>
</comment>
<dbReference type="InterPro" id="IPR027417">
    <property type="entry name" value="P-loop_NTPase"/>
</dbReference>
<feature type="region of interest" description="NMP" evidence="5">
    <location>
        <begin position="31"/>
        <end position="60"/>
    </location>
</feature>
<keyword evidence="3 5" id="KW-0547">Nucleotide-binding</keyword>
<keyword evidence="2 5" id="KW-0545">Nucleotide biosynthesis</keyword>
<evidence type="ECO:0000256" key="6">
    <source>
        <dbReference type="RuleBase" id="RU003330"/>
    </source>
</evidence>
<dbReference type="NCBIfam" id="NF011105">
    <property type="entry name" value="PRK14532.1"/>
    <property type="match status" value="1"/>
</dbReference>
<comment type="caution">
    <text evidence="8">The sequence shown here is derived from an EMBL/GenBank/DDBJ whole genome shotgun (WGS) entry which is preliminary data.</text>
</comment>
<dbReference type="PROSITE" id="PS00113">
    <property type="entry name" value="ADENYLATE_KINASE"/>
    <property type="match status" value="1"/>
</dbReference>